<dbReference type="GO" id="GO:0009007">
    <property type="term" value="F:site-specific DNA-methyltransferase (adenine-specific) activity"/>
    <property type="evidence" value="ECO:0007669"/>
    <property type="project" value="UniProtKB-EC"/>
</dbReference>
<dbReference type="InterPro" id="IPR011639">
    <property type="entry name" value="MethylTrfase_TaqI-like_dom"/>
</dbReference>
<dbReference type="Gene3D" id="3.40.50.150">
    <property type="entry name" value="Vaccinia Virus protein VP39"/>
    <property type="match status" value="1"/>
</dbReference>
<dbReference type="Proteomes" id="UP000677913">
    <property type="component" value="Unassembled WGS sequence"/>
</dbReference>
<dbReference type="InterPro" id="IPR029063">
    <property type="entry name" value="SAM-dependent_MTases_sf"/>
</dbReference>
<keyword evidence="3 8" id="KW-0489">Methyltransferase</keyword>
<dbReference type="GO" id="GO:0003676">
    <property type="term" value="F:nucleic acid binding"/>
    <property type="evidence" value="ECO:0007669"/>
    <property type="project" value="InterPro"/>
</dbReference>
<evidence type="ECO:0000313" key="9">
    <source>
        <dbReference type="Proteomes" id="UP000677913"/>
    </source>
</evidence>
<gene>
    <name evidence="8" type="ORF">KGA66_26280</name>
</gene>
<accession>A0A8J7WWW0</accession>
<dbReference type="SMART" id="SM00650">
    <property type="entry name" value="rADc"/>
    <property type="match status" value="1"/>
</dbReference>
<comment type="catalytic activity">
    <reaction evidence="6">
        <text>a 2'-deoxyadenosine in DNA + S-adenosyl-L-methionine = an N(6)-methyl-2'-deoxyadenosine in DNA + S-adenosyl-L-homocysteine + H(+)</text>
        <dbReference type="Rhea" id="RHEA:15197"/>
        <dbReference type="Rhea" id="RHEA-COMP:12418"/>
        <dbReference type="Rhea" id="RHEA-COMP:12419"/>
        <dbReference type="ChEBI" id="CHEBI:15378"/>
        <dbReference type="ChEBI" id="CHEBI:57856"/>
        <dbReference type="ChEBI" id="CHEBI:59789"/>
        <dbReference type="ChEBI" id="CHEBI:90615"/>
        <dbReference type="ChEBI" id="CHEBI:90616"/>
        <dbReference type="EC" id="2.1.1.72"/>
    </reaction>
</comment>
<evidence type="ECO:0000256" key="5">
    <source>
        <dbReference type="ARBA" id="ARBA00022691"/>
    </source>
</evidence>
<dbReference type="PANTHER" id="PTHR33841">
    <property type="entry name" value="DNA METHYLTRANSFERASE YEEA-RELATED"/>
    <property type="match status" value="1"/>
</dbReference>
<evidence type="ECO:0000313" key="8">
    <source>
        <dbReference type="EMBL" id="MBS2966574.1"/>
    </source>
</evidence>
<dbReference type="EMBL" id="JAGSXH010000165">
    <property type="protein sequence ID" value="MBS2966574.1"/>
    <property type="molecule type" value="Genomic_DNA"/>
</dbReference>
<dbReference type="InterPro" id="IPR020598">
    <property type="entry name" value="rRNA_Ade_methylase_Trfase_N"/>
</dbReference>
<evidence type="ECO:0000259" key="7">
    <source>
        <dbReference type="SMART" id="SM00650"/>
    </source>
</evidence>
<dbReference type="GO" id="GO:0006304">
    <property type="term" value="P:DNA modification"/>
    <property type="evidence" value="ECO:0007669"/>
    <property type="project" value="InterPro"/>
</dbReference>
<dbReference type="InterPro" id="IPR002052">
    <property type="entry name" value="DNA_methylase_N6_adenine_CS"/>
</dbReference>
<evidence type="ECO:0000256" key="6">
    <source>
        <dbReference type="ARBA" id="ARBA00047942"/>
    </source>
</evidence>
<evidence type="ECO:0000256" key="3">
    <source>
        <dbReference type="ARBA" id="ARBA00022603"/>
    </source>
</evidence>
<organism evidence="8 9">
    <name type="scientific">Actinocrinis puniceicyclus</name>
    <dbReference type="NCBI Taxonomy" id="977794"/>
    <lineage>
        <taxon>Bacteria</taxon>
        <taxon>Bacillati</taxon>
        <taxon>Actinomycetota</taxon>
        <taxon>Actinomycetes</taxon>
        <taxon>Catenulisporales</taxon>
        <taxon>Actinospicaceae</taxon>
        <taxon>Actinocrinis</taxon>
    </lineage>
</organism>
<keyword evidence="5" id="KW-0949">S-adenosyl-L-methionine</keyword>
<dbReference type="AlphaFoldDB" id="A0A8J7WWW0"/>
<reference evidence="8" key="1">
    <citation type="submission" date="2021-04" db="EMBL/GenBank/DDBJ databases">
        <title>Genome based classification of Actinospica acidithermotolerans sp. nov., an actinobacterium isolated from an Indonesian hot spring.</title>
        <authorList>
            <person name="Kusuma A.B."/>
            <person name="Putra K.E."/>
            <person name="Nafisah S."/>
            <person name="Loh J."/>
            <person name="Nouioui I."/>
            <person name="Goodfellow M."/>
        </authorList>
    </citation>
    <scope>NUCLEOTIDE SEQUENCE</scope>
    <source>
        <strain evidence="8">DSM 45618</strain>
    </source>
</reference>
<keyword evidence="9" id="KW-1185">Reference proteome</keyword>
<dbReference type="PRINTS" id="PR00507">
    <property type="entry name" value="N12N6MTFRASE"/>
</dbReference>
<dbReference type="PANTHER" id="PTHR33841:SF5">
    <property type="entry name" value="DNA METHYLASE (MODIFICATION METHYLASE) (METHYLTRANSFERASE)-RELATED"/>
    <property type="match status" value="1"/>
</dbReference>
<sequence length="516" mass="56394">MGTALEAAHGLLDRVEQRRQAVSARLDNKARAQMGQFFTPAPTAAFIADQLDLSRRRVLRVLDPGAGVGSLTCALVSRVLREQPDVEVQVTACEADPLLCAPLRETLEECATSAGAVGGRVDYELREGDFIAWAAEAAAFGGADLFDVVIMNPPYRKLGRATAERSLVAAAATDVSNLYAAFLALAVQLLADDGQLVAITPRSFTNGPYFKNFRRFFLDRMELERLHVYHSRTSVFADTDVLQENVIFTARRTDAPRRPPVMISVSNGHGDEPASRLVPFEQVVHPRDAERFWHIDLDDDADALAELSTELPASLADLGLSVSTGRVVDFRAAEHLHPEPCPGDVPLIYPLHMRDGRISWPVPGARKCNAIALNPDTSKLTFPTGYYPVVKRLSSKEERRRVVAALFDPEDTACEAIGFENHVNVVHADGCGLNPELARGMTLWLNSTVLDLLVRRFSGHTQVNATDLRNLRYPAVSELTALGSDWTQGPLPSQDKIDALITTHVSACSNTLGGRD</sequence>
<dbReference type="RefSeq" id="WP_211471783.1">
    <property type="nucleotide sequence ID" value="NZ_JAGSXH010000165.1"/>
</dbReference>
<dbReference type="GO" id="GO:0000179">
    <property type="term" value="F:rRNA (adenine-N6,N6-)-dimethyltransferase activity"/>
    <property type="evidence" value="ECO:0007669"/>
    <property type="project" value="InterPro"/>
</dbReference>
<comment type="caution">
    <text evidence="8">The sequence shown here is derived from an EMBL/GenBank/DDBJ whole genome shotgun (WGS) entry which is preliminary data.</text>
</comment>
<dbReference type="InterPro" id="IPR050953">
    <property type="entry name" value="N4_N6_ade-DNA_methylase"/>
</dbReference>
<dbReference type="SUPFAM" id="SSF53335">
    <property type="entry name" value="S-adenosyl-L-methionine-dependent methyltransferases"/>
    <property type="match status" value="1"/>
</dbReference>
<evidence type="ECO:0000256" key="2">
    <source>
        <dbReference type="ARBA" id="ARBA00011900"/>
    </source>
</evidence>
<evidence type="ECO:0000256" key="1">
    <source>
        <dbReference type="ARBA" id="ARBA00006594"/>
    </source>
</evidence>
<dbReference type="CDD" id="cd02440">
    <property type="entry name" value="AdoMet_MTases"/>
    <property type="match status" value="1"/>
</dbReference>
<dbReference type="PROSITE" id="PS00092">
    <property type="entry name" value="N6_MTASE"/>
    <property type="match status" value="1"/>
</dbReference>
<dbReference type="Pfam" id="PF07669">
    <property type="entry name" value="Eco57I"/>
    <property type="match status" value="1"/>
</dbReference>
<feature type="domain" description="Ribosomal RNA adenine methylase transferase N-terminal" evidence="7">
    <location>
        <begin position="43"/>
        <end position="203"/>
    </location>
</feature>
<keyword evidence="4" id="KW-0808">Transferase</keyword>
<evidence type="ECO:0000256" key="4">
    <source>
        <dbReference type="ARBA" id="ARBA00022679"/>
    </source>
</evidence>
<comment type="similarity">
    <text evidence="1">Belongs to the N(4)/N(6)-methyltransferase family.</text>
</comment>
<dbReference type="EC" id="2.1.1.72" evidence="2"/>
<proteinExistence type="inferred from homology"/>
<protein>
    <recommendedName>
        <fullName evidence="2">site-specific DNA-methyltransferase (adenine-specific)</fullName>
        <ecNumber evidence="2">2.1.1.72</ecNumber>
    </recommendedName>
</protein>
<name>A0A8J7WWW0_9ACTN</name>